<protein>
    <submittedName>
        <fullName evidence="3">EPIDERMAL PATTERNING FACTOR-like protein 1</fullName>
    </submittedName>
</protein>
<feature type="region of interest" description="Disordered" evidence="1">
    <location>
        <begin position="45"/>
        <end position="80"/>
    </location>
</feature>
<organism evidence="3">
    <name type="scientific">Prunus dulcis</name>
    <name type="common">Almond</name>
    <name type="synonym">Amygdalus dulcis</name>
    <dbReference type="NCBI Taxonomy" id="3755"/>
    <lineage>
        <taxon>Eukaryota</taxon>
        <taxon>Viridiplantae</taxon>
        <taxon>Streptophyta</taxon>
        <taxon>Embryophyta</taxon>
        <taxon>Tracheophyta</taxon>
        <taxon>Spermatophyta</taxon>
        <taxon>Magnoliopsida</taxon>
        <taxon>eudicotyledons</taxon>
        <taxon>Gunneridae</taxon>
        <taxon>Pentapetalae</taxon>
        <taxon>rosids</taxon>
        <taxon>fabids</taxon>
        <taxon>Rosales</taxon>
        <taxon>Rosaceae</taxon>
        <taxon>Amygdaloideae</taxon>
        <taxon>Amygdaleae</taxon>
        <taxon>Prunus</taxon>
    </lineage>
</organism>
<gene>
    <name evidence="3" type="ORF">Prudu_1436S000600</name>
</gene>
<sequence>MQIRQTLDLYNSFCLNLVDDFMPLVLALILSGTFYLRRKPGWDPRRQLPQQVQPVPSMHGGPGAYNTQPRSGRTGHDPILPNDVLRPISSGYQQQVLQLQASGLEMPLWGEGINSL</sequence>
<evidence type="ECO:0000313" key="3">
    <source>
        <dbReference type="EMBL" id="BBN70115.1"/>
    </source>
</evidence>
<name>A0A5H2XWI1_PRUDU</name>
<feature type="transmembrane region" description="Helical" evidence="2">
    <location>
        <begin position="20"/>
        <end position="36"/>
    </location>
</feature>
<feature type="compositionally biased region" description="Low complexity" evidence="1">
    <location>
        <begin position="47"/>
        <end position="56"/>
    </location>
</feature>
<evidence type="ECO:0000256" key="2">
    <source>
        <dbReference type="SAM" id="Phobius"/>
    </source>
</evidence>
<reference evidence="3" key="1">
    <citation type="journal article" date="2019" name="Science">
        <title>Mutation of a bHLH transcription factor allowed almond domestication.</title>
        <authorList>
            <person name="Sanchez-Perez R."/>
            <person name="Pavan S."/>
            <person name="Mazzeo R."/>
            <person name="Moldovan C."/>
            <person name="Aiese Cigliano R."/>
            <person name="Del Cueto J."/>
            <person name="Ricciardi F."/>
            <person name="Lotti C."/>
            <person name="Ricciardi L."/>
            <person name="Dicenta F."/>
            <person name="Lopez-Marques R.L."/>
            <person name="Lindberg Moller B."/>
        </authorList>
    </citation>
    <scope>NUCLEOTIDE SEQUENCE</scope>
</reference>
<keyword evidence="2" id="KW-0472">Membrane</keyword>
<proteinExistence type="predicted"/>
<evidence type="ECO:0000256" key="1">
    <source>
        <dbReference type="SAM" id="MobiDB-lite"/>
    </source>
</evidence>
<keyword evidence="2" id="KW-0812">Transmembrane</keyword>
<accession>A0A5H2XWI1</accession>
<dbReference type="EMBL" id="AP021773">
    <property type="protein sequence ID" value="BBN70115.1"/>
    <property type="molecule type" value="Genomic_DNA"/>
</dbReference>
<dbReference type="AlphaFoldDB" id="A0A5H2XWI1"/>
<keyword evidence="2" id="KW-1133">Transmembrane helix</keyword>